<dbReference type="OMA" id="TGWEDET"/>
<sequence length="741" mass="84624">MNTNIIQQTTKTTTSSSSTPIFRVYKDQPNESLKVPLVEDGIIKEEIGDIKHFVQKWFNIPDFSSFNLVLQNDESNPLVSSTPLSNFAGNVVLKIQPITTTTSKWESPQDLLKWMINRYGAPKPPANETSSEMPLMGRDMVLQDIYNKVLTRYQIPERNRDNQPLLVVAGAPGIGKTRILETIGNYLHTKKDSKLPKYQININISLGNGSNWDPYSESSNPKIALCKRVLWRYFAHGHHVPFNKFCQEIESMLKETTTLDFCFSAISDHLASLDPTMQQQQILINFGIDEFQKCLFESKDVVQRRSILKAVIQSVSDLLVFLPNTMFFYNIIFAGTILEDITIIIGGSSIPYHFIPLRLLNLDEYMKISETILGTQKSNDNDIQRAIRFMGGWPRPLEILFKVIRNLTQPIKYDTTDLLTRVELELNQRYPIISIEDLLPSIIVYSVTQTVIRPHDKPQMVIPQDTPQPNERSFGDLQSFGLFSITSDNKVFLPLIFLRRYTNLNHNSPLLKSLQYIINLLEKKSSWEEWENFNCHLEIIKHQSHHYLSLKNESKSYSLGEYYKGALFFPPILASSTFSNQVATLSICSYPTSRCPENCDIDKQCQAGTAIIKNAKGGLVDMFYKAQLDIGTAYFLGNAKYTDGSTATLKTIDLDLTNFVSASKHIVETSKEQQIKFIPIVYSNHSVTTSMKKNFEDQLKKITKITEAIIVCRGTINNNNVPQPHDGFYYPFQDFIYKLKE</sequence>
<dbReference type="Proteomes" id="UP000076078">
    <property type="component" value="Unassembled WGS sequence"/>
</dbReference>
<evidence type="ECO:0000313" key="2">
    <source>
        <dbReference type="Proteomes" id="UP000076078"/>
    </source>
</evidence>
<keyword evidence="2" id="KW-1185">Reference proteome</keyword>
<evidence type="ECO:0000313" key="1">
    <source>
        <dbReference type="EMBL" id="KYQ92398.1"/>
    </source>
</evidence>
<dbReference type="InParanoid" id="A0A151ZEL1"/>
<accession>A0A151ZEL1</accession>
<dbReference type="EMBL" id="LODT01000029">
    <property type="protein sequence ID" value="KYQ92398.1"/>
    <property type="molecule type" value="Genomic_DNA"/>
</dbReference>
<proteinExistence type="predicted"/>
<comment type="caution">
    <text evidence="1">The sequence shown here is derived from an EMBL/GenBank/DDBJ whole genome shotgun (WGS) entry which is preliminary data.</text>
</comment>
<reference evidence="1 2" key="1">
    <citation type="submission" date="2015-12" db="EMBL/GenBank/DDBJ databases">
        <title>Dictyostelia acquired genes for synthesis and detection of signals that induce cell-type specialization by lateral gene transfer from prokaryotes.</title>
        <authorList>
            <person name="Gloeckner G."/>
            <person name="Schaap P."/>
        </authorList>
    </citation>
    <scope>NUCLEOTIDE SEQUENCE [LARGE SCALE GENOMIC DNA]</scope>
    <source>
        <strain evidence="1 2">TK</strain>
    </source>
</reference>
<name>A0A151ZEL1_TIELA</name>
<protein>
    <submittedName>
        <fullName evidence="1">Uncharacterized protein</fullName>
    </submittedName>
</protein>
<dbReference type="AlphaFoldDB" id="A0A151ZEL1"/>
<gene>
    <name evidence="1" type="ORF">DLAC_06370</name>
</gene>
<organism evidence="1 2">
    <name type="scientific">Tieghemostelium lacteum</name>
    <name type="common">Slime mold</name>
    <name type="synonym">Dictyostelium lacteum</name>
    <dbReference type="NCBI Taxonomy" id="361077"/>
    <lineage>
        <taxon>Eukaryota</taxon>
        <taxon>Amoebozoa</taxon>
        <taxon>Evosea</taxon>
        <taxon>Eumycetozoa</taxon>
        <taxon>Dictyostelia</taxon>
        <taxon>Dictyosteliales</taxon>
        <taxon>Raperosteliaceae</taxon>
        <taxon>Tieghemostelium</taxon>
    </lineage>
</organism>
<dbReference type="InterPro" id="IPR027417">
    <property type="entry name" value="P-loop_NTPase"/>
</dbReference>
<dbReference type="SUPFAM" id="SSF52540">
    <property type="entry name" value="P-loop containing nucleoside triphosphate hydrolases"/>
    <property type="match status" value="1"/>
</dbReference>
<dbReference type="OrthoDB" id="20423at2759"/>